<feature type="compositionally biased region" description="Gly residues" evidence="1">
    <location>
        <begin position="333"/>
        <end position="359"/>
    </location>
</feature>
<dbReference type="HOGENOM" id="CLU_043314_1_0_1"/>
<evidence type="ECO:0000313" key="5">
    <source>
        <dbReference type="Proteomes" id="UP000002058"/>
    </source>
</evidence>
<sequence>MRRSICSSLLALLATTPFLSIHASPFPTPAPHNNILINRDCANPCGFYGQVCCEPSQQCYTDSNGQAACRTNAEQAESGGQWEYFTTVVTQTDLVVVTSTGSRYVFPTSPGNAQCDASLGESPCGDICCTAAQSCNGKGVCIEGGSSPFPSPSPPVRPTSGVTVTATDRPTKTTGFIPAISTDGSTLVPITKGGGGLSGGAIAGIVIGSLAGAFVLLLLCFCFCVGSLASRVRGLFGGGRHKPSVYSESSFTDSGSHIGGGAHGGWYGGRPPSSKPKKSSWGWLQWLSVSVIFGAILVCLGLKRHSKESEKSYSYYTETDYTSPESSSTGPSSGRGKGDGGPGGAGPGDAGRVAGGSGGHGRRIIYEHTETYHAPRRGSSRHGGSGSGSRAVRA</sequence>
<dbReference type="OMA" id="QYSAPYR"/>
<feature type="transmembrane region" description="Helical" evidence="2">
    <location>
        <begin position="281"/>
        <end position="302"/>
    </location>
</feature>
<dbReference type="OrthoDB" id="5425848at2759"/>
<feature type="signal peptide" evidence="3">
    <location>
        <begin position="1"/>
        <end position="23"/>
    </location>
</feature>
<dbReference type="RefSeq" id="XP_002585133.1">
    <property type="nucleotide sequence ID" value="XM_002585087.1"/>
</dbReference>
<dbReference type="GeneID" id="8443567"/>
<feature type="compositionally biased region" description="Low complexity" evidence="1">
    <location>
        <begin position="316"/>
        <end position="332"/>
    </location>
</feature>
<evidence type="ECO:0000313" key="4">
    <source>
        <dbReference type="EMBL" id="EEP80980.1"/>
    </source>
</evidence>
<feature type="region of interest" description="Disordered" evidence="1">
    <location>
        <begin position="316"/>
        <end position="394"/>
    </location>
</feature>
<keyword evidence="2" id="KW-0472">Membrane</keyword>
<dbReference type="EMBL" id="CH476617">
    <property type="protein sequence ID" value="EEP80980.1"/>
    <property type="molecule type" value="Genomic_DNA"/>
</dbReference>
<dbReference type="AlphaFoldDB" id="C4JTN3"/>
<gene>
    <name evidence="4" type="ORF">UREG_05822</name>
</gene>
<dbReference type="Proteomes" id="UP000002058">
    <property type="component" value="Unassembled WGS sequence"/>
</dbReference>
<evidence type="ECO:0000256" key="1">
    <source>
        <dbReference type="SAM" id="MobiDB-lite"/>
    </source>
</evidence>
<feature type="chain" id="PRO_5002939428" description="Mid2 domain-containing protein" evidence="3">
    <location>
        <begin position="24"/>
        <end position="394"/>
    </location>
</feature>
<keyword evidence="2" id="KW-1133">Transmembrane helix</keyword>
<accession>C4JTN3</accession>
<dbReference type="InParanoid" id="C4JTN3"/>
<evidence type="ECO:0000256" key="3">
    <source>
        <dbReference type="SAM" id="SignalP"/>
    </source>
</evidence>
<dbReference type="eggNOG" id="ENOG502SK6S">
    <property type="taxonomic scope" value="Eukaryota"/>
</dbReference>
<dbReference type="VEuPathDB" id="FungiDB:UREG_05822"/>
<protein>
    <recommendedName>
        <fullName evidence="6">Mid2 domain-containing protein</fullName>
    </recommendedName>
</protein>
<dbReference type="KEGG" id="ure:UREG_05822"/>
<keyword evidence="5" id="KW-1185">Reference proteome</keyword>
<evidence type="ECO:0008006" key="6">
    <source>
        <dbReference type="Google" id="ProtNLM"/>
    </source>
</evidence>
<dbReference type="STRING" id="336963.C4JTN3"/>
<feature type="compositionally biased region" description="Basic and acidic residues" evidence="1">
    <location>
        <begin position="364"/>
        <end position="373"/>
    </location>
</feature>
<keyword evidence="3" id="KW-0732">Signal</keyword>
<proteinExistence type="predicted"/>
<keyword evidence="2" id="KW-0812">Transmembrane</keyword>
<reference evidence="5" key="1">
    <citation type="journal article" date="2009" name="Genome Res.">
        <title>Comparative genomic analyses of the human fungal pathogens Coccidioides and their relatives.</title>
        <authorList>
            <person name="Sharpton T.J."/>
            <person name="Stajich J.E."/>
            <person name="Rounsley S.D."/>
            <person name="Gardner M.J."/>
            <person name="Wortman J.R."/>
            <person name="Jordar V.S."/>
            <person name="Maiti R."/>
            <person name="Kodira C.D."/>
            <person name="Neafsey D.E."/>
            <person name="Zeng Q."/>
            <person name="Hung C.-Y."/>
            <person name="McMahan C."/>
            <person name="Muszewska A."/>
            <person name="Grynberg M."/>
            <person name="Mandel M.A."/>
            <person name="Kellner E.M."/>
            <person name="Barker B.M."/>
            <person name="Galgiani J.N."/>
            <person name="Orbach M.J."/>
            <person name="Kirkland T.N."/>
            <person name="Cole G.T."/>
            <person name="Henn M.R."/>
            <person name="Birren B.W."/>
            <person name="Taylor J.W."/>
        </authorList>
    </citation>
    <scope>NUCLEOTIDE SEQUENCE [LARGE SCALE GENOMIC DNA]</scope>
    <source>
        <strain evidence="5">UAMH 1704</strain>
    </source>
</reference>
<organism evidence="4 5">
    <name type="scientific">Uncinocarpus reesii (strain UAMH 1704)</name>
    <dbReference type="NCBI Taxonomy" id="336963"/>
    <lineage>
        <taxon>Eukaryota</taxon>
        <taxon>Fungi</taxon>
        <taxon>Dikarya</taxon>
        <taxon>Ascomycota</taxon>
        <taxon>Pezizomycotina</taxon>
        <taxon>Eurotiomycetes</taxon>
        <taxon>Eurotiomycetidae</taxon>
        <taxon>Onygenales</taxon>
        <taxon>Onygenaceae</taxon>
        <taxon>Uncinocarpus</taxon>
    </lineage>
</organism>
<evidence type="ECO:0000256" key="2">
    <source>
        <dbReference type="SAM" id="Phobius"/>
    </source>
</evidence>
<name>C4JTN3_UNCRE</name>
<feature type="transmembrane region" description="Helical" evidence="2">
    <location>
        <begin position="201"/>
        <end position="229"/>
    </location>
</feature>